<gene>
    <name evidence="1" type="ORF">NARC_80017</name>
</gene>
<comment type="caution">
    <text evidence="1">The sequence shown here is derived from an EMBL/GenBank/DDBJ whole genome shotgun (WGS) entry which is preliminary data.</text>
</comment>
<dbReference type="AlphaFoldDB" id="A0A557SUN0"/>
<name>A0A557SUN0_9ARCH</name>
<proteinExistence type="predicted"/>
<evidence type="ECO:0000313" key="1">
    <source>
        <dbReference type="EMBL" id="TVP40291.1"/>
    </source>
</evidence>
<keyword evidence="2" id="KW-1185">Reference proteome</keyword>
<sequence length="48" mass="5687">MVSQSRTSKSCIICKMELTVNNTKVNKNQKYSKYRELVCNDCFNIYYP</sequence>
<reference evidence="1 2" key="1">
    <citation type="journal article" date="2019" name="Front. Microbiol.">
        <title>Ammonia Oxidation by the Arctic Terrestrial Thaumarchaeote Candidatus Nitrosocosmicus arcticus Is Stimulated by Increasing Temperatures.</title>
        <authorList>
            <person name="Alves R.J.E."/>
            <person name="Kerou M."/>
            <person name="Zappe A."/>
            <person name="Bittner R."/>
            <person name="Abby S.S."/>
            <person name="Schmidt H.A."/>
            <person name="Pfeifer K."/>
            <person name="Schleper C."/>
        </authorList>
    </citation>
    <scope>NUCLEOTIDE SEQUENCE [LARGE SCALE GENOMIC DNA]</scope>
    <source>
        <strain evidence="1 2">Kfb</strain>
    </source>
</reference>
<dbReference type="EMBL" id="VOAH01000008">
    <property type="protein sequence ID" value="TVP40291.1"/>
    <property type="molecule type" value="Genomic_DNA"/>
</dbReference>
<evidence type="ECO:0000313" key="2">
    <source>
        <dbReference type="Proteomes" id="UP000315289"/>
    </source>
</evidence>
<organism evidence="1 2">
    <name type="scientific">Candidatus Nitrosocosmicus arcticus</name>
    <dbReference type="NCBI Taxonomy" id="2035267"/>
    <lineage>
        <taxon>Archaea</taxon>
        <taxon>Nitrososphaerota</taxon>
        <taxon>Nitrososphaeria</taxon>
        <taxon>Nitrososphaerales</taxon>
        <taxon>Nitrososphaeraceae</taxon>
        <taxon>Candidatus Nitrosocosmicus</taxon>
    </lineage>
</organism>
<protein>
    <submittedName>
        <fullName evidence="1">Uncharacterized protein</fullName>
    </submittedName>
</protein>
<dbReference type="Proteomes" id="UP000315289">
    <property type="component" value="Unassembled WGS sequence"/>
</dbReference>
<accession>A0A557SUN0</accession>